<gene>
    <name evidence="3" type="ORF">TBK1r_48740</name>
</gene>
<keyword evidence="2" id="KW-0812">Transmembrane</keyword>
<evidence type="ECO:0000256" key="1">
    <source>
        <dbReference type="SAM" id="MobiDB-lite"/>
    </source>
</evidence>
<dbReference type="InterPro" id="IPR025738">
    <property type="entry name" value="BatD"/>
</dbReference>
<keyword evidence="2" id="KW-1133">Transmembrane helix</keyword>
<feature type="compositionally biased region" description="Basic and acidic residues" evidence="1">
    <location>
        <begin position="349"/>
        <end position="358"/>
    </location>
</feature>
<keyword evidence="4" id="KW-1185">Reference proteome</keyword>
<organism evidence="3 4">
    <name type="scientific">Stieleria magnilauensis</name>
    <dbReference type="NCBI Taxonomy" id="2527963"/>
    <lineage>
        <taxon>Bacteria</taxon>
        <taxon>Pseudomonadati</taxon>
        <taxon>Planctomycetota</taxon>
        <taxon>Planctomycetia</taxon>
        <taxon>Pirellulales</taxon>
        <taxon>Pirellulaceae</taxon>
        <taxon>Stieleria</taxon>
    </lineage>
</organism>
<reference evidence="3 4" key="1">
    <citation type="submission" date="2019-02" db="EMBL/GenBank/DDBJ databases">
        <title>Deep-cultivation of Planctomycetes and their phenomic and genomic characterization uncovers novel biology.</title>
        <authorList>
            <person name="Wiegand S."/>
            <person name="Jogler M."/>
            <person name="Boedeker C."/>
            <person name="Pinto D."/>
            <person name="Vollmers J."/>
            <person name="Rivas-Marin E."/>
            <person name="Kohn T."/>
            <person name="Peeters S.H."/>
            <person name="Heuer A."/>
            <person name="Rast P."/>
            <person name="Oberbeckmann S."/>
            <person name="Bunk B."/>
            <person name="Jeske O."/>
            <person name="Meyerdierks A."/>
            <person name="Storesund J.E."/>
            <person name="Kallscheuer N."/>
            <person name="Luecker S."/>
            <person name="Lage O.M."/>
            <person name="Pohl T."/>
            <person name="Merkel B.J."/>
            <person name="Hornburger P."/>
            <person name="Mueller R.-W."/>
            <person name="Bruemmer F."/>
            <person name="Labrenz M."/>
            <person name="Spormann A.M."/>
            <person name="Op den Camp H."/>
            <person name="Overmann J."/>
            <person name="Amann R."/>
            <person name="Jetten M.S.M."/>
            <person name="Mascher T."/>
            <person name="Medema M.H."/>
            <person name="Devos D.P."/>
            <person name="Kaster A.-K."/>
            <person name="Ovreas L."/>
            <person name="Rohde M."/>
            <person name="Galperin M.Y."/>
            <person name="Jogler C."/>
        </authorList>
    </citation>
    <scope>NUCLEOTIDE SEQUENCE [LARGE SCALE GENOMIC DNA]</scope>
    <source>
        <strain evidence="3 4">TBK1r</strain>
    </source>
</reference>
<evidence type="ECO:0000313" key="4">
    <source>
        <dbReference type="Proteomes" id="UP000318081"/>
    </source>
</evidence>
<feature type="region of interest" description="Disordered" evidence="1">
    <location>
        <begin position="329"/>
        <end position="358"/>
    </location>
</feature>
<keyword evidence="2" id="KW-0472">Membrane</keyword>
<feature type="transmembrane region" description="Helical" evidence="2">
    <location>
        <begin position="186"/>
        <end position="207"/>
    </location>
</feature>
<protein>
    <recommendedName>
        <fullName evidence="5">Protein BatD</fullName>
    </recommendedName>
</protein>
<evidence type="ECO:0000256" key="2">
    <source>
        <dbReference type="SAM" id="Phobius"/>
    </source>
</evidence>
<name>A0ABX5XUZ7_9BACT</name>
<dbReference type="Proteomes" id="UP000318081">
    <property type="component" value="Chromosome"/>
</dbReference>
<feature type="compositionally biased region" description="Basic and acidic residues" evidence="1">
    <location>
        <begin position="329"/>
        <end position="342"/>
    </location>
</feature>
<dbReference type="EMBL" id="CP036432">
    <property type="protein sequence ID" value="QDV85858.1"/>
    <property type="molecule type" value="Genomic_DNA"/>
</dbReference>
<sequence>MNTDQPVVAKVVKTFGDSPNGPKLLASIATRWLAITTVLLCGAANVSASEPTVTATASTNSVQVAEPFTVDITVNAPAGAKVAFPAIADRLGEFDVRDSQDRFDVPTANGRTWARRIELESIATGDLVIPSLDIQVSEGEIAKLVQTQPINVRVVSVLEDRSDPTKFRDIQTVVDVNVPEVKSGTWMLWAMGGVAGACLCAIAGLVLSRRGQWLTPKAWAIEELDELESLIDTNSVDCETTAQKLSEIVRSYLLLEFGIEDAGRTPQELVNEIVATERIAKEATDRLSTAFMLADKVRFAGVELSASAMKSAVNDSRELIERIANEFESSRSRQTLGRDNKPHPIPGEAGHEDTTEKN</sequence>
<evidence type="ECO:0000313" key="3">
    <source>
        <dbReference type="EMBL" id="QDV85858.1"/>
    </source>
</evidence>
<dbReference type="RefSeq" id="WP_145216165.1">
    <property type="nucleotide sequence ID" value="NZ_CP036432.1"/>
</dbReference>
<proteinExistence type="predicted"/>
<evidence type="ECO:0008006" key="5">
    <source>
        <dbReference type="Google" id="ProtNLM"/>
    </source>
</evidence>
<dbReference type="Pfam" id="PF13584">
    <property type="entry name" value="BatD"/>
    <property type="match status" value="1"/>
</dbReference>
<accession>A0ABX5XUZ7</accession>